<evidence type="ECO:0000313" key="3">
    <source>
        <dbReference type="Proteomes" id="UP000444316"/>
    </source>
</evidence>
<proteinExistence type="predicted"/>
<feature type="region of interest" description="Disordered" evidence="1">
    <location>
        <begin position="1"/>
        <end position="20"/>
    </location>
</feature>
<gene>
    <name evidence="2" type="ORF">GTP23_01530</name>
</gene>
<name>A0A845HZ42_9BURK</name>
<evidence type="ECO:0000256" key="1">
    <source>
        <dbReference type="SAM" id="MobiDB-lite"/>
    </source>
</evidence>
<accession>A0A845HZ42</accession>
<dbReference type="EMBL" id="WWCL01000001">
    <property type="protein sequence ID" value="MYN43748.1"/>
    <property type="molecule type" value="Genomic_DNA"/>
</dbReference>
<evidence type="ECO:0000313" key="2">
    <source>
        <dbReference type="EMBL" id="MYN43748.1"/>
    </source>
</evidence>
<dbReference type="RefSeq" id="WP_161033573.1">
    <property type="nucleotide sequence ID" value="NZ_WWCL01000001.1"/>
</dbReference>
<sequence>MANNKRPVARKSAAAPELKDEQQTTELCALALDLSDGEFNNDIVAEATRADLAQKGLEFQRLLRKLLNQSKDEVLYGAIELARDESVDGYRYLRNAIEEGAASVRLRHADAPEMEIDAFAIPVFVHSQGGLDAAADFRDSDAYDAVLDSFTDAGLESPRARVVLVSHAYDLSEIEKITYGQLHSMVREAEQSLNNKKIMAAPALERSMAAGWAPSSFGPDDSAVELRFLLGFALKRADDPFYAVPAKEKAADAYFAQRAERYQKWTEQYAPMVARCLGRGRGSDPALRLNFLYQDLFFGARATAQAEYAMLQMLATLNQAMDGHAPEQLQAIIAPTDIDDEMVLRVQLRAGDSVLAECDKALDLTADLEVEVDDVSDALASLGLGQGQLSVALRFDADGQPQQLRPLA</sequence>
<organism evidence="2 3">
    <name type="scientific">Duganella fentianensis</name>
    <dbReference type="NCBI Taxonomy" id="2692177"/>
    <lineage>
        <taxon>Bacteria</taxon>
        <taxon>Pseudomonadati</taxon>
        <taxon>Pseudomonadota</taxon>
        <taxon>Betaproteobacteria</taxon>
        <taxon>Burkholderiales</taxon>
        <taxon>Oxalobacteraceae</taxon>
        <taxon>Telluria group</taxon>
        <taxon>Duganella</taxon>
    </lineage>
</organism>
<keyword evidence="3" id="KW-1185">Reference proteome</keyword>
<protein>
    <submittedName>
        <fullName evidence="2">DUF2863 family protein</fullName>
    </submittedName>
</protein>
<comment type="caution">
    <text evidence="2">The sequence shown here is derived from an EMBL/GenBank/DDBJ whole genome shotgun (WGS) entry which is preliminary data.</text>
</comment>
<reference evidence="2" key="1">
    <citation type="submission" date="2019-12" db="EMBL/GenBank/DDBJ databases">
        <title>Novel species isolated from a subtropical stream in China.</title>
        <authorList>
            <person name="Lu H."/>
        </authorList>
    </citation>
    <scope>NUCLEOTIDE SEQUENCE [LARGE SCALE GENOMIC DNA]</scope>
    <source>
        <strain evidence="2">FT93W</strain>
    </source>
</reference>
<dbReference type="AlphaFoldDB" id="A0A845HZ42"/>
<dbReference type="Proteomes" id="UP000444316">
    <property type="component" value="Unassembled WGS sequence"/>
</dbReference>